<reference evidence="2" key="1">
    <citation type="journal article" date="2014" name="Int. J. Syst. Evol. Microbiol.">
        <title>Complete genome sequence of Corynebacterium casei LMG S-19264T (=DSM 44701T), isolated from a smear-ripened cheese.</title>
        <authorList>
            <consortium name="US DOE Joint Genome Institute (JGI-PGF)"/>
            <person name="Walter F."/>
            <person name="Albersmeier A."/>
            <person name="Kalinowski J."/>
            <person name="Ruckert C."/>
        </authorList>
    </citation>
    <scope>NUCLEOTIDE SEQUENCE</scope>
    <source>
        <strain evidence="2">CCM 7684</strain>
    </source>
</reference>
<feature type="region of interest" description="Disordered" evidence="1">
    <location>
        <begin position="20"/>
        <end position="45"/>
    </location>
</feature>
<comment type="caution">
    <text evidence="2">The sequence shown here is derived from an EMBL/GenBank/DDBJ whole genome shotgun (WGS) entry which is preliminary data.</text>
</comment>
<evidence type="ECO:0000313" key="3">
    <source>
        <dbReference type="Proteomes" id="UP000602745"/>
    </source>
</evidence>
<organism evidence="2 3">
    <name type="scientific">Agaricicola taiwanensis</name>
    <dbReference type="NCBI Taxonomy" id="591372"/>
    <lineage>
        <taxon>Bacteria</taxon>
        <taxon>Pseudomonadati</taxon>
        <taxon>Pseudomonadota</taxon>
        <taxon>Alphaproteobacteria</taxon>
        <taxon>Rhodobacterales</taxon>
        <taxon>Paracoccaceae</taxon>
        <taxon>Agaricicola</taxon>
    </lineage>
</organism>
<sequence length="69" mass="7969">MAGNSCRNYAVHIQRHWLRSADDGESEVGQNQHAGGEPNERRNMDKYDIEQVNWITDDDPKTEETAPRK</sequence>
<dbReference type="RefSeq" id="WP_188408086.1">
    <property type="nucleotide sequence ID" value="NZ_BMCP01000001.1"/>
</dbReference>
<proteinExistence type="predicted"/>
<name>A0A8J2YCF3_9RHOB</name>
<evidence type="ECO:0000256" key="1">
    <source>
        <dbReference type="SAM" id="MobiDB-lite"/>
    </source>
</evidence>
<dbReference type="Proteomes" id="UP000602745">
    <property type="component" value="Unassembled WGS sequence"/>
</dbReference>
<dbReference type="AlphaFoldDB" id="A0A8J2YCF3"/>
<dbReference type="EMBL" id="BMCP01000001">
    <property type="protein sequence ID" value="GGE30515.1"/>
    <property type="molecule type" value="Genomic_DNA"/>
</dbReference>
<gene>
    <name evidence="2" type="ORF">GCM10007276_04660</name>
</gene>
<accession>A0A8J2YCF3</accession>
<keyword evidence="3" id="KW-1185">Reference proteome</keyword>
<reference evidence="2" key="2">
    <citation type="submission" date="2020-09" db="EMBL/GenBank/DDBJ databases">
        <authorList>
            <person name="Sun Q."/>
            <person name="Sedlacek I."/>
        </authorList>
    </citation>
    <scope>NUCLEOTIDE SEQUENCE</scope>
    <source>
        <strain evidence="2">CCM 7684</strain>
    </source>
</reference>
<evidence type="ECO:0000313" key="2">
    <source>
        <dbReference type="EMBL" id="GGE30515.1"/>
    </source>
</evidence>
<protein>
    <submittedName>
        <fullName evidence="2">Uncharacterized protein</fullName>
    </submittedName>
</protein>